<evidence type="ECO:0000313" key="4">
    <source>
        <dbReference type="Proteomes" id="UP000622890"/>
    </source>
</evidence>
<gene>
    <name evidence="3" type="ORF">JJB74_15075</name>
</gene>
<keyword evidence="4" id="KW-1185">Reference proteome</keyword>
<sequence>MKKLLASMFALSLTAIGSSAHASIIVYTTQSSFMSAISAPATDTFAGFTVQDVTSSPITRNVGNYRYTASATGDFFGEGTSSNPWLSTQNAGDTITFNSFTGAVSAIGGNFFDTNYYGSPILGNIILTATDSSGSVTQTIINAATDSYMGFVSSNTLKSLTVTPASSGAEVWATVDNLTLAKKGPSSNVPEPTSVALMGLGIAGLALASRKKQK</sequence>
<dbReference type="Pfam" id="PF07589">
    <property type="entry name" value="PEP-CTERM"/>
    <property type="match status" value="1"/>
</dbReference>
<organism evidence="3 4">
    <name type="scientific">Noviherbaspirillum pedocola</name>
    <dbReference type="NCBI Taxonomy" id="2801341"/>
    <lineage>
        <taxon>Bacteria</taxon>
        <taxon>Pseudomonadati</taxon>
        <taxon>Pseudomonadota</taxon>
        <taxon>Betaproteobacteria</taxon>
        <taxon>Burkholderiales</taxon>
        <taxon>Oxalobacteraceae</taxon>
        <taxon>Noviherbaspirillum</taxon>
    </lineage>
</organism>
<dbReference type="InterPro" id="IPR013424">
    <property type="entry name" value="Ice-binding_C"/>
</dbReference>
<keyword evidence="1" id="KW-0732">Signal</keyword>
<proteinExistence type="predicted"/>
<evidence type="ECO:0000313" key="3">
    <source>
        <dbReference type="EMBL" id="MBK4735941.1"/>
    </source>
</evidence>
<comment type="caution">
    <text evidence="3">The sequence shown here is derived from an EMBL/GenBank/DDBJ whole genome shotgun (WGS) entry which is preliminary data.</text>
</comment>
<protein>
    <submittedName>
        <fullName evidence="3">PEP-CTERM sorting domain-containing protein</fullName>
    </submittedName>
</protein>
<reference evidence="3" key="1">
    <citation type="submission" date="2021-01" db="EMBL/GenBank/DDBJ databases">
        <title>Genome sequence of strain Noviherbaspirillum sp. DKR-6.</title>
        <authorList>
            <person name="Chaudhary D.K."/>
        </authorList>
    </citation>
    <scope>NUCLEOTIDE SEQUENCE</scope>
    <source>
        <strain evidence="3">DKR-6</strain>
    </source>
</reference>
<dbReference type="EMBL" id="JAEPBG010000006">
    <property type="protein sequence ID" value="MBK4735941.1"/>
    <property type="molecule type" value="Genomic_DNA"/>
</dbReference>
<dbReference type="RefSeq" id="WP_200592864.1">
    <property type="nucleotide sequence ID" value="NZ_JAEPBG010000006.1"/>
</dbReference>
<feature type="chain" id="PRO_5037760688" evidence="1">
    <location>
        <begin position="23"/>
        <end position="214"/>
    </location>
</feature>
<dbReference type="NCBIfam" id="TIGR02595">
    <property type="entry name" value="PEP_CTERM"/>
    <property type="match status" value="1"/>
</dbReference>
<name>A0A934W257_9BURK</name>
<dbReference type="Proteomes" id="UP000622890">
    <property type="component" value="Unassembled WGS sequence"/>
</dbReference>
<evidence type="ECO:0000259" key="2">
    <source>
        <dbReference type="Pfam" id="PF07589"/>
    </source>
</evidence>
<accession>A0A934W257</accession>
<feature type="domain" description="Ice-binding protein C-terminal" evidence="2">
    <location>
        <begin position="189"/>
        <end position="211"/>
    </location>
</feature>
<dbReference type="AlphaFoldDB" id="A0A934W257"/>
<evidence type="ECO:0000256" key="1">
    <source>
        <dbReference type="SAM" id="SignalP"/>
    </source>
</evidence>
<feature type="signal peptide" evidence="1">
    <location>
        <begin position="1"/>
        <end position="22"/>
    </location>
</feature>